<evidence type="ECO:0000313" key="7">
    <source>
        <dbReference type="EMBL" id="OZM73216.1"/>
    </source>
</evidence>
<dbReference type="InParanoid" id="A0A263D6W3"/>
<dbReference type="SUPFAM" id="SSF48452">
    <property type="entry name" value="TPR-like"/>
    <property type="match status" value="1"/>
</dbReference>
<sequence length="600" mass="64054">MLVTVTDSIKFALLGPLQATRSGDPLDLGPRRQCALLSVLLCRANQVVPTDALLRGVWDDEFPPSGARLISTYVYRLRRVLGAAGTPEIERTRGGYLLRLDSGDLDTVRFGAAVDEAKEHSAAGRPEQARACLDTALELWRGDPFAGLPGPLLAAERLRLGEQRLAALEHRAELSLRCGEGDLGAAELRSLRVQHPLRERLAALLMIALYRGGRQAEALAVYTETDGRLREELGVQSGHELASVHQAVLRGDDAALGDLGAPAERRREAVAADTRRRDDLPAGPAHFVGRTRELEALAARRRRPRTSANVTVVDGMPGVGKTAFVLEVAARLRNRHPGGRFHLDLRAHRPGRTAMHPDEALRRLLTAAGHCAADLPDCVEERAALWRHTAAERGVLLVLDDAECTEQVRPLLPSAPNCTVLVAGRRSLPALPAGAALSLAPLDEAAATSLLTHGAGGDRVAREPDAVARLVKACDGSPALLTAIAGRMRHRGTLTFAAMAERVAAPGGLMRITPADARGLDSLLDPSWLRLTVAEQCALRDLAGHGDAAAAPPRPAVLDSLAEANLVEDTATGGYRLHPLVEAYVSEQFTPRSATVPVTG</sequence>
<accession>A0A263D6W3</accession>
<dbReference type="GO" id="GO:0006355">
    <property type="term" value="P:regulation of DNA-templated transcription"/>
    <property type="evidence" value="ECO:0007669"/>
    <property type="project" value="InterPro"/>
</dbReference>
<evidence type="ECO:0000259" key="6">
    <source>
        <dbReference type="PROSITE" id="PS51755"/>
    </source>
</evidence>
<dbReference type="Proteomes" id="UP000242444">
    <property type="component" value="Unassembled WGS sequence"/>
</dbReference>
<reference evidence="7 8" key="1">
    <citation type="submission" date="2017-07" db="EMBL/GenBank/DDBJ databases">
        <title>Amycolatopsis antarcticus sp. nov., isolated from the surface of an Antarcticus brown macroalga.</title>
        <authorList>
            <person name="Wang J."/>
            <person name="Leiva S."/>
            <person name="Huang J."/>
            <person name="Huang Y."/>
        </authorList>
    </citation>
    <scope>NUCLEOTIDE SEQUENCE [LARGE SCALE GENOMIC DNA]</scope>
    <source>
        <strain evidence="7 8">AU-G6</strain>
    </source>
</reference>
<dbReference type="GO" id="GO:0003677">
    <property type="term" value="F:DNA binding"/>
    <property type="evidence" value="ECO:0007669"/>
    <property type="project" value="UniProtKB-UniRule"/>
</dbReference>
<dbReference type="InterPro" id="IPR011990">
    <property type="entry name" value="TPR-like_helical_dom_sf"/>
</dbReference>
<dbReference type="InterPro" id="IPR005158">
    <property type="entry name" value="BTAD"/>
</dbReference>
<feature type="DNA-binding region" description="OmpR/PhoB-type" evidence="5">
    <location>
        <begin position="1"/>
        <end position="100"/>
    </location>
</feature>
<feature type="domain" description="OmpR/PhoB-type" evidence="6">
    <location>
        <begin position="1"/>
        <end position="100"/>
    </location>
</feature>
<dbReference type="InterPro" id="IPR001867">
    <property type="entry name" value="OmpR/PhoB-type_DNA-bd"/>
</dbReference>
<evidence type="ECO:0000256" key="4">
    <source>
        <dbReference type="ARBA" id="ARBA00023163"/>
    </source>
</evidence>
<name>A0A263D6W3_9PSEU</name>
<dbReference type="CDD" id="cd15831">
    <property type="entry name" value="BTAD"/>
    <property type="match status" value="1"/>
</dbReference>
<organism evidence="7 8">
    <name type="scientific">Amycolatopsis antarctica</name>
    <dbReference type="NCBI Taxonomy" id="1854586"/>
    <lineage>
        <taxon>Bacteria</taxon>
        <taxon>Bacillati</taxon>
        <taxon>Actinomycetota</taxon>
        <taxon>Actinomycetes</taxon>
        <taxon>Pseudonocardiales</taxon>
        <taxon>Pseudonocardiaceae</taxon>
        <taxon>Amycolatopsis</taxon>
    </lineage>
</organism>
<dbReference type="Gene3D" id="3.40.50.300">
    <property type="entry name" value="P-loop containing nucleotide triphosphate hydrolases"/>
    <property type="match status" value="1"/>
</dbReference>
<dbReference type="PROSITE" id="PS51755">
    <property type="entry name" value="OMPR_PHOB"/>
    <property type="match status" value="1"/>
</dbReference>
<keyword evidence="2" id="KW-0805">Transcription regulation</keyword>
<evidence type="ECO:0000256" key="2">
    <source>
        <dbReference type="ARBA" id="ARBA00023015"/>
    </source>
</evidence>
<dbReference type="OrthoDB" id="3817100at2"/>
<protein>
    <recommendedName>
        <fullName evidence="6">OmpR/PhoB-type domain-containing protein</fullName>
    </recommendedName>
</protein>
<evidence type="ECO:0000256" key="3">
    <source>
        <dbReference type="ARBA" id="ARBA00023125"/>
    </source>
</evidence>
<proteinExistence type="inferred from homology"/>
<dbReference type="CDD" id="cd00383">
    <property type="entry name" value="trans_reg_C"/>
    <property type="match status" value="1"/>
</dbReference>
<dbReference type="Pfam" id="PF03704">
    <property type="entry name" value="BTAD"/>
    <property type="match status" value="1"/>
</dbReference>
<dbReference type="EMBL" id="NKYE01000005">
    <property type="protein sequence ID" value="OZM73216.1"/>
    <property type="molecule type" value="Genomic_DNA"/>
</dbReference>
<dbReference type="InterPro" id="IPR016032">
    <property type="entry name" value="Sig_transdc_resp-reg_C-effctor"/>
</dbReference>
<dbReference type="SUPFAM" id="SSF52540">
    <property type="entry name" value="P-loop containing nucleoside triphosphate hydrolases"/>
    <property type="match status" value="1"/>
</dbReference>
<dbReference type="Gene3D" id="1.25.40.10">
    <property type="entry name" value="Tetratricopeptide repeat domain"/>
    <property type="match status" value="1"/>
</dbReference>
<dbReference type="SUPFAM" id="SSF46894">
    <property type="entry name" value="C-terminal effector domain of the bipartite response regulators"/>
    <property type="match status" value="1"/>
</dbReference>
<dbReference type="GO" id="GO:0000160">
    <property type="term" value="P:phosphorelay signal transduction system"/>
    <property type="evidence" value="ECO:0007669"/>
    <property type="project" value="InterPro"/>
</dbReference>
<dbReference type="InterPro" id="IPR027417">
    <property type="entry name" value="P-loop_NTPase"/>
</dbReference>
<evidence type="ECO:0000313" key="8">
    <source>
        <dbReference type="Proteomes" id="UP000242444"/>
    </source>
</evidence>
<dbReference type="InterPro" id="IPR051677">
    <property type="entry name" value="AfsR-DnrI-RedD_regulator"/>
</dbReference>
<keyword evidence="8" id="KW-1185">Reference proteome</keyword>
<dbReference type="PANTHER" id="PTHR35807:SF1">
    <property type="entry name" value="TRANSCRIPTIONAL REGULATOR REDD"/>
    <property type="match status" value="1"/>
</dbReference>
<dbReference type="Pfam" id="PF00486">
    <property type="entry name" value="Trans_reg_C"/>
    <property type="match status" value="1"/>
</dbReference>
<comment type="similarity">
    <text evidence="1">Belongs to the AfsR/DnrI/RedD regulatory family.</text>
</comment>
<dbReference type="SMART" id="SM01043">
    <property type="entry name" value="BTAD"/>
    <property type="match status" value="1"/>
</dbReference>
<dbReference type="AlphaFoldDB" id="A0A263D6W3"/>
<keyword evidence="3 5" id="KW-0238">DNA-binding</keyword>
<evidence type="ECO:0000256" key="1">
    <source>
        <dbReference type="ARBA" id="ARBA00005820"/>
    </source>
</evidence>
<comment type="caution">
    <text evidence="7">The sequence shown here is derived from an EMBL/GenBank/DDBJ whole genome shotgun (WGS) entry which is preliminary data.</text>
</comment>
<evidence type="ECO:0000256" key="5">
    <source>
        <dbReference type="PROSITE-ProRule" id="PRU01091"/>
    </source>
</evidence>
<dbReference type="SMART" id="SM00862">
    <property type="entry name" value="Trans_reg_C"/>
    <property type="match status" value="1"/>
</dbReference>
<keyword evidence="4" id="KW-0804">Transcription</keyword>
<dbReference type="Gene3D" id="1.10.10.10">
    <property type="entry name" value="Winged helix-like DNA-binding domain superfamily/Winged helix DNA-binding domain"/>
    <property type="match status" value="1"/>
</dbReference>
<dbReference type="PANTHER" id="PTHR35807">
    <property type="entry name" value="TRANSCRIPTIONAL REGULATOR REDD-RELATED"/>
    <property type="match status" value="1"/>
</dbReference>
<dbReference type="InterPro" id="IPR036388">
    <property type="entry name" value="WH-like_DNA-bd_sf"/>
</dbReference>
<gene>
    <name evidence="7" type="ORF">CFN78_10120</name>
</gene>